<sequence>MARNLHSYWREEAPLAVALSSQKIVIDPGFKDESSAVTETHNSAVSPKSMARRPARAIKLINALA</sequence>
<protein>
    <submittedName>
        <fullName evidence="1">Uncharacterized protein</fullName>
    </submittedName>
</protein>
<organism evidence="1 2">
    <name type="scientific">Portunus trituberculatus</name>
    <name type="common">Swimming crab</name>
    <name type="synonym">Neptunus trituberculatus</name>
    <dbReference type="NCBI Taxonomy" id="210409"/>
    <lineage>
        <taxon>Eukaryota</taxon>
        <taxon>Metazoa</taxon>
        <taxon>Ecdysozoa</taxon>
        <taxon>Arthropoda</taxon>
        <taxon>Crustacea</taxon>
        <taxon>Multicrustacea</taxon>
        <taxon>Malacostraca</taxon>
        <taxon>Eumalacostraca</taxon>
        <taxon>Eucarida</taxon>
        <taxon>Decapoda</taxon>
        <taxon>Pleocyemata</taxon>
        <taxon>Brachyura</taxon>
        <taxon>Eubrachyura</taxon>
        <taxon>Portunoidea</taxon>
        <taxon>Portunidae</taxon>
        <taxon>Portuninae</taxon>
        <taxon>Portunus</taxon>
    </lineage>
</organism>
<gene>
    <name evidence="1" type="ORF">E2C01_079471</name>
</gene>
<name>A0A5B7IQP8_PORTR</name>
<evidence type="ECO:0000313" key="2">
    <source>
        <dbReference type="Proteomes" id="UP000324222"/>
    </source>
</evidence>
<evidence type="ECO:0000313" key="1">
    <source>
        <dbReference type="EMBL" id="MPC84723.1"/>
    </source>
</evidence>
<comment type="caution">
    <text evidence="1">The sequence shown here is derived from an EMBL/GenBank/DDBJ whole genome shotgun (WGS) entry which is preliminary data.</text>
</comment>
<dbReference type="Proteomes" id="UP000324222">
    <property type="component" value="Unassembled WGS sequence"/>
</dbReference>
<dbReference type="AlphaFoldDB" id="A0A5B7IQP8"/>
<proteinExistence type="predicted"/>
<keyword evidence="2" id="KW-1185">Reference proteome</keyword>
<reference evidence="1 2" key="1">
    <citation type="submission" date="2019-05" db="EMBL/GenBank/DDBJ databases">
        <title>Another draft genome of Portunus trituberculatus and its Hox gene families provides insights of decapod evolution.</title>
        <authorList>
            <person name="Jeong J.-H."/>
            <person name="Song I."/>
            <person name="Kim S."/>
            <person name="Choi T."/>
            <person name="Kim D."/>
            <person name="Ryu S."/>
            <person name="Kim W."/>
        </authorList>
    </citation>
    <scope>NUCLEOTIDE SEQUENCE [LARGE SCALE GENOMIC DNA]</scope>
    <source>
        <tissue evidence="1">Muscle</tissue>
    </source>
</reference>
<accession>A0A5B7IQP8</accession>
<dbReference type="EMBL" id="VSRR010066236">
    <property type="protein sequence ID" value="MPC84723.1"/>
    <property type="molecule type" value="Genomic_DNA"/>
</dbReference>